<organism evidence="6 7">
    <name type="scientific">Pseudaquabacterium rugosum</name>
    <dbReference type="NCBI Taxonomy" id="2984194"/>
    <lineage>
        <taxon>Bacteria</taxon>
        <taxon>Pseudomonadati</taxon>
        <taxon>Pseudomonadota</taxon>
        <taxon>Betaproteobacteria</taxon>
        <taxon>Burkholderiales</taxon>
        <taxon>Sphaerotilaceae</taxon>
        <taxon>Pseudaquabacterium</taxon>
    </lineage>
</organism>
<dbReference type="EMBL" id="JBBUTF010000011">
    <property type="protein sequence ID" value="MEK8026969.1"/>
    <property type="molecule type" value="Genomic_DNA"/>
</dbReference>
<dbReference type="Gene3D" id="1.10.10.10">
    <property type="entry name" value="Winged helix-like DNA-binding domain superfamily/Winged helix DNA-binding domain"/>
    <property type="match status" value="2"/>
</dbReference>
<evidence type="ECO:0000313" key="6">
    <source>
        <dbReference type="EMBL" id="MEK8026969.1"/>
    </source>
</evidence>
<evidence type="ECO:0000313" key="7">
    <source>
        <dbReference type="Proteomes" id="UP001368500"/>
    </source>
</evidence>
<evidence type="ECO:0000256" key="4">
    <source>
        <dbReference type="SAM" id="MobiDB-lite"/>
    </source>
</evidence>
<reference evidence="6 7" key="1">
    <citation type="submission" date="2024-04" db="EMBL/GenBank/DDBJ databases">
        <title>Novel species of the genus Ideonella isolated from streams.</title>
        <authorList>
            <person name="Lu H."/>
        </authorList>
    </citation>
    <scope>NUCLEOTIDE SEQUENCE [LARGE SCALE GENOMIC DNA]</scope>
    <source>
        <strain evidence="6 7">BYS139W</strain>
    </source>
</reference>
<dbReference type="SUPFAM" id="SSF48008">
    <property type="entry name" value="GntR ligand-binding domain-like"/>
    <property type="match status" value="1"/>
</dbReference>
<dbReference type="SUPFAM" id="SSF46785">
    <property type="entry name" value="Winged helix' DNA-binding domain"/>
    <property type="match status" value="2"/>
</dbReference>
<dbReference type="SMART" id="SM00895">
    <property type="entry name" value="FCD"/>
    <property type="match status" value="1"/>
</dbReference>
<dbReference type="PANTHER" id="PTHR43537">
    <property type="entry name" value="TRANSCRIPTIONAL REGULATOR, GNTR FAMILY"/>
    <property type="match status" value="1"/>
</dbReference>
<accession>A0ABU9BCX6</accession>
<dbReference type="PANTHER" id="PTHR43537:SF5">
    <property type="entry name" value="UXU OPERON TRANSCRIPTIONAL REGULATOR"/>
    <property type="match status" value="1"/>
</dbReference>
<keyword evidence="1" id="KW-0805">Transcription regulation</keyword>
<dbReference type="Pfam" id="PF00392">
    <property type="entry name" value="GntR"/>
    <property type="match status" value="1"/>
</dbReference>
<keyword evidence="2" id="KW-0238">DNA-binding</keyword>
<dbReference type="Proteomes" id="UP001368500">
    <property type="component" value="Unassembled WGS sequence"/>
</dbReference>
<gene>
    <name evidence="6" type="ORF">AACH11_13440</name>
</gene>
<proteinExistence type="predicted"/>
<dbReference type="RefSeq" id="WP_341374752.1">
    <property type="nucleotide sequence ID" value="NZ_JBBUTF010000011.1"/>
</dbReference>
<dbReference type="Pfam" id="PF07729">
    <property type="entry name" value="FCD"/>
    <property type="match status" value="1"/>
</dbReference>
<evidence type="ECO:0000256" key="1">
    <source>
        <dbReference type="ARBA" id="ARBA00023015"/>
    </source>
</evidence>
<dbReference type="Gene3D" id="1.20.120.530">
    <property type="entry name" value="GntR ligand-binding domain-like"/>
    <property type="match status" value="1"/>
</dbReference>
<keyword evidence="7" id="KW-1185">Reference proteome</keyword>
<evidence type="ECO:0000259" key="5">
    <source>
        <dbReference type="PROSITE" id="PS50949"/>
    </source>
</evidence>
<comment type="caution">
    <text evidence="6">The sequence shown here is derived from an EMBL/GenBank/DDBJ whole genome shotgun (WGS) entry which is preliminary data.</text>
</comment>
<dbReference type="SMART" id="SM00345">
    <property type="entry name" value="HTH_GNTR"/>
    <property type="match status" value="2"/>
</dbReference>
<dbReference type="InterPro" id="IPR011711">
    <property type="entry name" value="GntR_C"/>
</dbReference>
<dbReference type="InterPro" id="IPR036390">
    <property type="entry name" value="WH_DNA-bd_sf"/>
</dbReference>
<dbReference type="InterPro" id="IPR000524">
    <property type="entry name" value="Tscrpt_reg_HTH_GntR"/>
</dbReference>
<sequence>MTRALSEQLAAAIAAWIVDDAVPAGTRLPERQLGERFKVSRSPVREALLLLAARQLITARTEGGYVVAERPDDGPAPAATPRLETAEDEPAYLRIAEDHLDGHLPERTTENELMRRYGLTRVQLGAVLRRIVQEGWIERLPGHGWQFLPVLTSGAAYDQGYRLRILLEPATLQEPGWQIDEAALRRARAEQQALVDGAVAWASPAQLFDANARLHELISGFSGNLFMVDALKRVNRLRRLMEYRKVVDRDGTLRRCKEHLTLIDLLLAGQREAAADFLRLHLRDAAREKAGDARRRPATPATPTPPTSAPAATPGTD</sequence>
<dbReference type="InterPro" id="IPR036388">
    <property type="entry name" value="WH-like_DNA-bd_sf"/>
</dbReference>
<evidence type="ECO:0000256" key="2">
    <source>
        <dbReference type="ARBA" id="ARBA00023125"/>
    </source>
</evidence>
<evidence type="ECO:0000256" key="3">
    <source>
        <dbReference type="ARBA" id="ARBA00023163"/>
    </source>
</evidence>
<dbReference type="PROSITE" id="PS50949">
    <property type="entry name" value="HTH_GNTR"/>
    <property type="match status" value="1"/>
</dbReference>
<keyword evidence="3" id="KW-0804">Transcription</keyword>
<protein>
    <submittedName>
        <fullName evidence="6">GntR family transcriptional regulator</fullName>
    </submittedName>
</protein>
<feature type="region of interest" description="Disordered" evidence="4">
    <location>
        <begin position="287"/>
        <end position="317"/>
    </location>
</feature>
<name>A0ABU9BCX6_9BURK</name>
<dbReference type="InterPro" id="IPR008920">
    <property type="entry name" value="TF_FadR/GntR_C"/>
</dbReference>
<feature type="domain" description="HTH gntR-type" evidence="5">
    <location>
        <begin position="3"/>
        <end position="70"/>
    </location>
</feature>